<keyword evidence="4" id="KW-1185">Reference proteome</keyword>
<comment type="caution">
    <text evidence="3">The sequence shown here is derived from an EMBL/GenBank/DDBJ whole genome shotgun (WGS) entry which is preliminary data.</text>
</comment>
<gene>
    <name evidence="3" type="ORF">D3871_08355</name>
</gene>
<name>A0A3A3GCA4_9BURK</name>
<dbReference type="AlphaFoldDB" id="A0A3A3GCA4"/>
<feature type="region of interest" description="Disordered" evidence="1">
    <location>
        <begin position="72"/>
        <end position="92"/>
    </location>
</feature>
<feature type="compositionally biased region" description="Low complexity" evidence="1">
    <location>
        <begin position="25"/>
        <end position="34"/>
    </location>
</feature>
<evidence type="ECO:0000256" key="1">
    <source>
        <dbReference type="SAM" id="MobiDB-lite"/>
    </source>
</evidence>
<dbReference type="Proteomes" id="UP000265955">
    <property type="component" value="Unassembled WGS sequence"/>
</dbReference>
<protein>
    <recommendedName>
        <fullName evidence="5">Cell envelope biogenesis protein TolA</fullName>
    </recommendedName>
</protein>
<feature type="compositionally biased region" description="Basic and acidic residues" evidence="1">
    <location>
        <begin position="80"/>
        <end position="92"/>
    </location>
</feature>
<keyword evidence="2" id="KW-0732">Signal</keyword>
<evidence type="ECO:0000256" key="2">
    <source>
        <dbReference type="SAM" id="SignalP"/>
    </source>
</evidence>
<sequence>MKIQLTTMAGSLALLFAVSVHAQPAGNPAAQGQASPKDQAEQQHKAAMEKCGNMKDNAKDICKAEADGQKKVAEAQAKVTGRDTPKNRLELDQAKAEAQYKVAKEKCDDQVGDAKKACQTEAKASQDLAIAQAKKQAQTAGSSGAGTAGTSAAGPSPAPAAPSAPAAAPPQMPPTGVAPPAAQPAPPTAAPKQ</sequence>
<evidence type="ECO:0000313" key="3">
    <source>
        <dbReference type="EMBL" id="RJF98519.1"/>
    </source>
</evidence>
<feature type="compositionally biased region" description="Pro residues" evidence="1">
    <location>
        <begin position="156"/>
        <end position="193"/>
    </location>
</feature>
<dbReference type="EMBL" id="QYUO01000001">
    <property type="protein sequence ID" value="RJF98519.1"/>
    <property type="molecule type" value="Genomic_DNA"/>
</dbReference>
<feature type="signal peptide" evidence="2">
    <location>
        <begin position="1"/>
        <end position="22"/>
    </location>
</feature>
<evidence type="ECO:0000313" key="4">
    <source>
        <dbReference type="Proteomes" id="UP000265955"/>
    </source>
</evidence>
<dbReference type="RefSeq" id="WP_119768470.1">
    <property type="nucleotide sequence ID" value="NZ_QYUO01000001.1"/>
</dbReference>
<proteinExistence type="predicted"/>
<feature type="region of interest" description="Disordered" evidence="1">
    <location>
        <begin position="111"/>
        <end position="193"/>
    </location>
</feature>
<feature type="compositionally biased region" description="Low complexity" evidence="1">
    <location>
        <begin position="131"/>
        <end position="142"/>
    </location>
</feature>
<evidence type="ECO:0008006" key="5">
    <source>
        <dbReference type="Google" id="ProtNLM"/>
    </source>
</evidence>
<dbReference type="OrthoDB" id="5769605at2"/>
<accession>A0A3A3GCA4</accession>
<organism evidence="3 4">
    <name type="scientific">Noviherbaspirillum saxi</name>
    <dbReference type="NCBI Taxonomy" id="2320863"/>
    <lineage>
        <taxon>Bacteria</taxon>
        <taxon>Pseudomonadati</taxon>
        <taxon>Pseudomonadota</taxon>
        <taxon>Betaproteobacteria</taxon>
        <taxon>Burkholderiales</taxon>
        <taxon>Oxalobacteraceae</taxon>
        <taxon>Noviherbaspirillum</taxon>
    </lineage>
</organism>
<feature type="region of interest" description="Disordered" evidence="1">
    <location>
        <begin position="25"/>
        <end position="47"/>
    </location>
</feature>
<reference evidence="4" key="1">
    <citation type="submission" date="2018-09" db="EMBL/GenBank/DDBJ databases">
        <authorList>
            <person name="Zhu H."/>
        </authorList>
    </citation>
    <scope>NUCLEOTIDE SEQUENCE [LARGE SCALE GENOMIC DNA]</scope>
    <source>
        <strain evidence="4">K1R23-30</strain>
    </source>
</reference>
<feature type="chain" id="PRO_5017302026" description="Cell envelope biogenesis protein TolA" evidence="2">
    <location>
        <begin position="23"/>
        <end position="193"/>
    </location>
</feature>
<feature type="compositionally biased region" description="Basic and acidic residues" evidence="1">
    <location>
        <begin position="38"/>
        <end position="47"/>
    </location>
</feature>